<evidence type="ECO:0000259" key="1">
    <source>
        <dbReference type="Pfam" id="PF07693"/>
    </source>
</evidence>
<dbReference type="PANTHER" id="PTHR22674:SF6">
    <property type="entry name" value="NTPASE KAP FAMILY P-LOOP DOMAIN-CONTAINING PROTEIN 1"/>
    <property type="match status" value="1"/>
</dbReference>
<evidence type="ECO:0000313" key="3">
    <source>
        <dbReference type="Proteomes" id="UP000403266"/>
    </source>
</evidence>
<feature type="domain" description="KAP NTPase" evidence="1">
    <location>
        <begin position="24"/>
        <end position="306"/>
    </location>
</feature>
<dbReference type="SUPFAM" id="SSF52540">
    <property type="entry name" value="P-loop containing nucleoside triphosphate hydrolases"/>
    <property type="match status" value="1"/>
</dbReference>
<protein>
    <submittedName>
        <fullName evidence="2">NTPase</fullName>
    </submittedName>
</protein>
<gene>
    <name evidence="2" type="ORF">FS320_19795</name>
</gene>
<dbReference type="OrthoDB" id="88903at2"/>
<dbReference type="InterPro" id="IPR052754">
    <property type="entry name" value="NTPase_KAP_P-loop"/>
</dbReference>
<sequence>MAIDIEYGDLPINTPEQDLFGVDAFMRALARSILGMKAPHGVVIALNGPWGSGKSSAINILKHHLNDAVEAGHLEVVSFNPWWFRGEEALVLAFFRELYAATKPSLTAKAKTALPKLGARLLKSGGVVAPAADLLGASGAGAVASGAMEWLSGLIEDSDSVEKLHAELAAALAGQAKRFIVLIDDIDRLTPEEALAMFRLVKSVGRLPNIIYLLAFDRILAEKVVAERFPSEGPHYLEKIVQASFELPAPNEADLHKHTLSKIYEIAEVPDEHLIVHVMNLFHEVVAPEIRTPRDSVRFINAFSVTWPAVAGDVDLGDFLALEAFRLFRPAIYQAIRANKDLICGPAASGSGRPSITHEQLDGRLLSSVTDTARFRRGLMRLFPKLESTWGNVYHSGDARWARQRRACIATHFPTYFQLSLPDDVIPRREIEEFLARAGDPAWIREALRAAVQEIRRNGSTRVAPLLDALTLHASELPLDKVEPLLAGVFAAADDINVDADQAKGFAIGNNNLRVHWLMRALLFDRTDLELRSKILMAAAKSAALGWLADLASSAWRDYHPREGKEREDEAKYLVSEANAERLVASALKAIRRAARDGSLINHPDLASLLYRWRDFAEDDGKAVKRWTAARLKDDNAVVRFASAFTSHAWGQGMGFNGLGDLVAKRSDRAQVSSLHNIMDRNRFRARVEELAERLIPSSPEGAIVTRFLAAWKAQEIRPD</sequence>
<reference evidence="2 3" key="1">
    <citation type="journal article" date="2019" name="Syst. Appl. Microbiol.">
        <title>Microvirga tunisiensis sp. nov., a root nodule symbiotic bacterium isolated from Lupinus micranthus and L. luteus grown in Northern Tunisia.</title>
        <authorList>
            <person name="Msaddak A."/>
            <person name="Rejili M."/>
            <person name="Duran D."/>
            <person name="Mars M."/>
            <person name="Palacios J.M."/>
            <person name="Ruiz-Argueso T."/>
            <person name="Rey L."/>
            <person name="Imperial J."/>
        </authorList>
    </citation>
    <scope>NUCLEOTIDE SEQUENCE [LARGE SCALE GENOMIC DNA]</scope>
    <source>
        <strain evidence="2 3">Lmie10</strain>
    </source>
</reference>
<name>A0A5N7MK79_9HYPH</name>
<dbReference type="InterPro" id="IPR027417">
    <property type="entry name" value="P-loop_NTPase"/>
</dbReference>
<dbReference type="Pfam" id="PF07693">
    <property type="entry name" value="KAP_NTPase"/>
    <property type="match status" value="1"/>
</dbReference>
<comment type="caution">
    <text evidence="2">The sequence shown here is derived from an EMBL/GenBank/DDBJ whole genome shotgun (WGS) entry which is preliminary data.</text>
</comment>
<dbReference type="PANTHER" id="PTHR22674">
    <property type="entry name" value="NTPASE, KAP FAMILY P-LOOP DOMAIN-CONTAINING 1"/>
    <property type="match status" value="1"/>
</dbReference>
<proteinExistence type="predicted"/>
<organism evidence="2 3">
    <name type="scientific">Microvirga tunisiensis</name>
    <dbReference type="NCBI Taxonomy" id="2108360"/>
    <lineage>
        <taxon>Bacteria</taxon>
        <taxon>Pseudomonadati</taxon>
        <taxon>Pseudomonadota</taxon>
        <taxon>Alphaproteobacteria</taxon>
        <taxon>Hyphomicrobiales</taxon>
        <taxon>Methylobacteriaceae</taxon>
        <taxon>Microvirga</taxon>
    </lineage>
</organism>
<accession>A0A5N7MK79</accession>
<keyword evidence="3" id="KW-1185">Reference proteome</keyword>
<evidence type="ECO:0000313" key="2">
    <source>
        <dbReference type="EMBL" id="MPR27377.1"/>
    </source>
</evidence>
<dbReference type="AlphaFoldDB" id="A0A5N7MK79"/>
<dbReference type="EMBL" id="VOSK01000086">
    <property type="protein sequence ID" value="MPR27377.1"/>
    <property type="molecule type" value="Genomic_DNA"/>
</dbReference>
<dbReference type="RefSeq" id="WP_152713593.1">
    <property type="nucleotide sequence ID" value="NZ_VOSJ01000087.1"/>
</dbReference>
<dbReference type="Gene3D" id="3.40.50.300">
    <property type="entry name" value="P-loop containing nucleotide triphosphate hydrolases"/>
    <property type="match status" value="1"/>
</dbReference>
<dbReference type="Proteomes" id="UP000403266">
    <property type="component" value="Unassembled WGS sequence"/>
</dbReference>
<dbReference type="InterPro" id="IPR011646">
    <property type="entry name" value="KAP_P-loop"/>
</dbReference>